<dbReference type="Proteomes" id="UP000075398">
    <property type="component" value="Unassembled WGS sequence"/>
</dbReference>
<evidence type="ECO:0000313" key="2">
    <source>
        <dbReference type="EMBL" id="KYC51938.1"/>
    </source>
</evidence>
<sequence>MGRLFLQIGQAVNKDIFSFLKNEGKINYEAILDIQDIKPNEFASFVNWVYSQYKDLKSYKEKLEKENATLEAEKEEAEREEEKKRLEELEKAKRENEKKILELTNELTSMSTQLEKAKLKSEGLSMIYQAIPDDVRQDLDDLIILVGNDITDLMNPKNFKGLITKIIDLSVEKKQLQSDMVAEAQKRIDKTIEQYNESEKDLGFVEEMLNEINQNLRNPENLYTFDANTDHELYRTLNATYETLTEHYKELLRRRDYVLEKLDILEYEIVRGDIEQLKTDVKNLYSYIRGPFINIQLRKFYDKNGTTIVREENSEELLNIESENDSTYEDVEDFEDFYTEEEEDKPDWYIPMEL</sequence>
<feature type="coiled-coil region" evidence="1">
    <location>
        <begin position="53"/>
        <end position="120"/>
    </location>
</feature>
<accession>A0A150J466</accession>
<keyword evidence="1" id="KW-0175">Coiled coil</keyword>
<evidence type="ECO:0000256" key="1">
    <source>
        <dbReference type="SAM" id="Coils"/>
    </source>
</evidence>
<dbReference type="EMBL" id="LNGC01000040">
    <property type="protein sequence ID" value="KYC51938.1"/>
    <property type="molecule type" value="Genomic_DNA"/>
</dbReference>
<comment type="caution">
    <text evidence="2">The sequence shown here is derived from an EMBL/GenBank/DDBJ whole genome shotgun (WGS) entry which is preliminary data.</text>
</comment>
<proteinExistence type="predicted"/>
<evidence type="ECO:0000313" key="3">
    <source>
        <dbReference type="Proteomes" id="UP000075398"/>
    </source>
</evidence>
<feature type="coiled-coil region" evidence="1">
    <location>
        <begin position="181"/>
        <end position="254"/>
    </location>
</feature>
<gene>
    <name evidence="2" type="ORF">AMQ22_01073</name>
</gene>
<reference evidence="2 3" key="1">
    <citation type="journal article" date="2016" name="ISME J.">
        <title>Chasing the elusive Euryarchaeota class WSA2: genomes reveal a uniquely fastidious methyl-reducing methanogen.</title>
        <authorList>
            <person name="Nobu M.K."/>
            <person name="Narihiro T."/>
            <person name="Kuroda K."/>
            <person name="Mei R."/>
            <person name="Liu W.T."/>
        </authorList>
    </citation>
    <scope>NUCLEOTIDE SEQUENCE [LARGE SCALE GENOMIC DNA]</scope>
    <source>
        <strain evidence="2">U1lsi0528_Bin055</strain>
    </source>
</reference>
<name>A0A150J466_9EURY</name>
<dbReference type="AlphaFoldDB" id="A0A150J466"/>
<protein>
    <submittedName>
        <fullName evidence="2">Uncharacterized protein</fullName>
    </submittedName>
</protein>
<organism evidence="2 3">
    <name type="scientific">Candidatus Methanofastidiosum methylothiophilum</name>
    <dbReference type="NCBI Taxonomy" id="1705564"/>
    <lineage>
        <taxon>Archaea</taxon>
        <taxon>Methanobacteriati</taxon>
        <taxon>Methanobacteriota</taxon>
        <taxon>Stenosarchaea group</taxon>
        <taxon>Candidatus Methanofastidiosia</taxon>
        <taxon>Candidatus Methanofastidiosales</taxon>
        <taxon>Candidatus Methanofastidiosaceae</taxon>
        <taxon>Candidatus Methanofastidiosum</taxon>
    </lineage>
</organism>